<dbReference type="InterPro" id="IPR015943">
    <property type="entry name" value="WD40/YVTN_repeat-like_dom_sf"/>
</dbReference>
<dbReference type="EMBL" id="KQ086250">
    <property type="protein sequence ID" value="KLO05957.1"/>
    <property type="molecule type" value="Genomic_DNA"/>
</dbReference>
<sequence>MPHSDSEDEVEESGELDFDGRSSDADEINDEDLFDAEENVDEGTERDEETGSDVDDDGEEDDEDDEDDEGNVPLSQQTTQTSILGLPGGPPPPPSVPQTSAPAPEPMAIDTSQLGVHLDGQRERSLSPARLRRDNILRNVTTPRSYTVEAICAIAHPTPTHALASSLCMSHLITGSEDGYIRDYDVFAGANGKTLLTAPQRAHCAVVEGTMKAGVLRYWWENPKAGAEDDVVEDEDNRRSSVTSLAMHSDALWALAGSE</sequence>
<evidence type="ECO:0000313" key="3">
    <source>
        <dbReference type="EMBL" id="KLO05957.1"/>
    </source>
</evidence>
<feature type="non-terminal residue" evidence="3">
    <location>
        <position position="259"/>
    </location>
</feature>
<accession>A0A0H2R3P5</accession>
<dbReference type="Pfam" id="PF23798">
    <property type="entry name" value="Beta-prop_SPT8"/>
    <property type="match status" value="1"/>
</dbReference>
<feature type="compositionally biased region" description="Acidic residues" evidence="1">
    <location>
        <begin position="1"/>
        <end position="17"/>
    </location>
</feature>
<proteinExistence type="predicted"/>
<gene>
    <name evidence="3" type="ORF">SCHPADRAFT_933339</name>
</gene>
<keyword evidence="4" id="KW-1185">Reference proteome</keyword>
<feature type="compositionally biased region" description="Acidic residues" evidence="1">
    <location>
        <begin position="25"/>
        <end position="70"/>
    </location>
</feature>
<dbReference type="OrthoDB" id="10260946at2759"/>
<dbReference type="Gene3D" id="2.130.10.10">
    <property type="entry name" value="YVTN repeat-like/Quinoprotein amine dehydrogenase"/>
    <property type="match status" value="1"/>
</dbReference>
<evidence type="ECO:0000313" key="4">
    <source>
        <dbReference type="Proteomes" id="UP000053477"/>
    </source>
</evidence>
<feature type="domain" description="Transcription factor spt8 beta-propeller" evidence="2">
    <location>
        <begin position="148"/>
        <end position="257"/>
    </location>
</feature>
<dbReference type="InParanoid" id="A0A0H2R3P5"/>
<protein>
    <recommendedName>
        <fullName evidence="2">Transcription factor spt8 beta-propeller domain-containing protein</fullName>
    </recommendedName>
</protein>
<evidence type="ECO:0000259" key="2">
    <source>
        <dbReference type="Pfam" id="PF23798"/>
    </source>
</evidence>
<dbReference type="AlphaFoldDB" id="A0A0H2R3P5"/>
<feature type="region of interest" description="Disordered" evidence="1">
    <location>
        <begin position="1"/>
        <end position="107"/>
    </location>
</feature>
<evidence type="ECO:0000256" key="1">
    <source>
        <dbReference type="SAM" id="MobiDB-lite"/>
    </source>
</evidence>
<feature type="compositionally biased region" description="Polar residues" evidence="1">
    <location>
        <begin position="73"/>
        <end position="83"/>
    </location>
</feature>
<name>A0A0H2R3P5_9AGAM</name>
<reference evidence="3 4" key="1">
    <citation type="submission" date="2015-04" db="EMBL/GenBank/DDBJ databases">
        <title>Complete genome sequence of Schizopora paradoxa KUC8140, a cosmopolitan wood degrader in East Asia.</title>
        <authorList>
            <consortium name="DOE Joint Genome Institute"/>
            <person name="Min B."/>
            <person name="Park H."/>
            <person name="Jang Y."/>
            <person name="Kim J.-J."/>
            <person name="Kim K.H."/>
            <person name="Pangilinan J."/>
            <person name="Lipzen A."/>
            <person name="Riley R."/>
            <person name="Grigoriev I.V."/>
            <person name="Spatafora J.W."/>
            <person name="Choi I.-G."/>
        </authorList>
    </citation>
    <scope>NUCLEOTIDE SEQUENCE [LARGE SCALE GENOMIC DNA]</scope>
    <source>
        <strain evidence="3 4">KUC8140</strain>
    </source>
</reference>
<dbReference type="STRING" id="27342.A0A0H2R3P5"/>
<dbReference type="Proteomes" id="UP000053477">
    <property type="component" value="Unassembled WGS sequence"/>
</dbReference>
<dbReference type="InterPro" id="IPR057544">
    <property type="entry name" value="Beta-prop_SPT8"/>
</dbReference>
<organism evidence="3 4">
    <name type="scientific">Schizopora paradoxa</name>
    <dbReference type="NCBI Taxonomy" id="27342"/>
    <lineage>
        <taxon>Eukaryota</taxon>
        <taxon>Fungi</taxon>
        <taxon>Dikarya</taxon>
        <taxon>Basidiomycota</taxon>
        <taxon>Agaricomycotina</taxon>
        <taxon>Agaricomycetes</taxon>
        <taxon>Hymenochaetales</taxon>
        <taxon>Schizoporaceae</taxon>
        <taxon>Schizopora</taxon>
    </lineage>
</organism>